<keyword evidence="2" id="KW-0812">Transmembrane</keyword>
<reference evidence="5 6" key="1">
    <citation type="submission" date="2017-12" db="EMBL/GenBank/DDBJ databases">
        <title>Phylogenetic diversity of female urinary microbiome.</title>
        <authorList>
            <person name="Thomas-White K."/>
            <person name="Wolfe A.J."/>
        </authorList>
    </citation>
    <scope>NUCLEOTIDE SEQUENCE [LARGE SCALE GENOMIC DNA]</scope>
    <source>
        <strain evidence="5 6">UMB0682</strain>
    </source>
</reference>
<organism evidence="5 6">
    <name type="scientific">Gardnerella vaginalis</name>
    <dbReference type="NCBI Taxonomy" id="2702"/>
    <lineage>
        <taxon>Bacteria</taxon>
        <taxon>Bacillati</taxon>
        <taxon>Actinomycetota</taxon>
        <taxon>Actinomycetes</taxon>
        <taxon>Bifidobacteriales</taxon>
        <taxon>Bifidobacteriaceae</taxon>
        <taxon>Gardnerella</taxon>
    </lineage>
</organism>
<dbReference type="InterPro" id="IPR012338">
    <property type="entry name" value="Beta-lactam/transpept-like"/>
</dbReference>
<dbReference type="InterPro" id="IPR045155">
    <property type="entry name" value="Beta-lactam_cat"/>
</dbReference>
<feature type="region of interest" description="Disordered" evidence="1">
    <location>
        <begin position="135"/>
        <end position="179"/>
    </location>
</feature>
<dbReference type="Proteomes" id="UP000234905">
    <property type="component" value="Unassembled WGS sequence"/>
</dbReference>
<evidence type="ECO:0000259" key="4">
    <source>
        <dbReference type="Pfam" id="PF13354"/>
    </source>
</evidence>
<dbReference type="InterPro" id="IPR026870">
    <property type="entry name" value="Zinc_ribbon_dom"/>
</dbReference>
<comment type="caution">
    <text evidence="5">The sequence shown here is derived from an EMBL/GenBank/DDBJ whole genome shotgun (WGS) entry which is preliminary data.</text>
</comment>
<protein>
    <submittedName>
        <fullName evidence="5">Zinc-ribbon domain-containing protein</fullName>
    </submittedName>
</protein>
<evidence type="ECO:0000259" key="3">
    <source>
        <dbReference type="Pfam" id="PF13240"/>
    </source>
</evidence>
<dbReference type="Pfam" id="PF13354">
    <property type="entry name" value="Beta-lactamase2"/>
    <property type="match status" value="1"/>
</dbReference>
<feature type="domain" description="Beta-lactamase class A catalytic" evidence="4">
    <location>
        <begin position="245"/>
        <end position="320"/>
    </location>
</feature>
<feature type="compositionally biased region" description="Polar residues" evidence="1">
    <location>
        <begin position="69"/>
        <end position="83"/>
    </location>
</feature>
<evidence type="ECO:0000256" key="1">
    <source>
        <dbReference type="SAM" id="MobiDB-lite"/>
    </source>
</evidence>
<feature type="region of interest" description="Disordered" evidence="1">
    <location>
        <begin position="69"/>
        <end position="97"/>
    </location>
</feature>
<evidence type="ECO:0000313" key="5">
    <source>
        <dbReference type="EMBL" id="PKZ60102.1"/>
    </source>
</evidence>
<dbReference type="GO" id="GO:0008800">
    <property type="term" value="F:beta-lactamase activity"/>
    <property type="evidence" value="ECO:0007669"/>
    <property type="project" value="InterPro"/>
</dbReference>
<evidence type="ECO:0000313" key="6">
    <source>
        <dbReference type="Proteomes" id="UP000234905"/>
    </source>
</evidence>
<sequence>MFCTQCGNKNDDNSKFCNTCGALLEVTSTVEPSIQSQQYELPTNEAPTTVFPAQEALSDNLNVLGSPIMGSSSEQPSMNNSPYVQGEAPANYSHSEDDKRKKKVIITLITAIIACVLVIGAGAWWYVNSARTAQSNNKTELQSSKSKNNKSKQHVLTNDDLDSDDEDSDTSSDKDNAIGASEKLNTKKINKLVSNFASNNSVSVAISGKKGILYESSNSRKTFPAVGFYFPVVLYTKDNPQHDYEDKCEDVIKAMSNDSANELLDDQGGIDGLDQWLSDNGYANTSFTRKYGDVDASNDGHENLTSSHDAAMMLSKAMQNSTIANATGYDISADGVNVPDGIEVMAHRGQGIKNVYNYFLILKKGKNRIGVSVLTKSADKDDVAEFVSKLLNLLKNNL</sequence>
<dbReference type="SUPFAM" id="SSF56601">
    <property type="entry name" value="beta-lactamase/transpeptidase-like"/>
    <property type="match status" value="1"/>
</dbReference>
<proteinExistence type="predicted"/>
<dbReference type="Gene3D" id="3.40.710.10">
    <property type="entry name" value="DD-peptidase/beta-lactamase superfamily"/>
    <property type="match status" value="1"/>
</dbReference>
<dbReference type="GO" id="GO:0030655">
    <property type="term" value="P:beta-lactam antibiotic catabolic process"/>
    <property type="evidence" value="ECO:0007669"/>
    <property type="project" value="InterPro"/>
</dbReference>
<dbReference type="AlphaFoldDB" id="A0AAP8IT05"/>
<dbReference type="Pfam" id="PF13240">
    <property type="entry name" value="Zn_Ribbon_1"/>
    <property type="match status" value="1"/>
</dbReference>
<dbReference type="EMBL" id="PKJN01000001">
    <property type="protein sequence ID" value="PKZ60102.1"/>
    <property type="molecule type" value="Genomic_DNA"/>
</dbReference>
<feature type="transmembrane region" description="Helical" evidence="2">
    <location>
        <begin position="104"/>
        <end position="127"/>
    </location>
</feature>
<name>A0AAP8IT05_GARVA</name>
<gene>
    <name evidence="5" type="ORF">CYJ61_01500</name>
</gene>
<feature type="compositionally biased region" description="Acidic residues" evidence="1">
    <location>
        <begin position="159"/>
        <end position="170"/>
    </location>
</feature>
<feature type="domain" description="Zinc-ribbon" evidence="3">
    <location>
        <begin position="2"/>
        <end position="22"/>
    </location>
</feature>
<keyword evidence="2" id="KW-0472">Membrane</keyword>
<accession>A0AAP8IT05</accession>
<keyword evidence="2" id="KW-1133">Transmembrane helix</keyword>
<evidence type="ECO:0000256" key="2">
    <source>
        <dbReference type="SAM" id="Phobius"/>
    </source>
</evidence>